<reference evidence="1" key="1">
    <citation type="submission" date="2015-06" db="EMBL/GenBank/DDBJ databases">
        <authorList>
            <person name="Hoefler B.C."/>
            <person name="Straight P.D."/>
        </authorList>
    </citation>
    <scope>NUCLEOTIDE SEQUENCE</scope>
</reference>
<organism evidence="1">
    <name type="scientific">Bactrocera latifrons</name>
    <name type="common">Malaysian fruit fly</name>
    <name type="synonym">Chaetodacus latifrons</name>
    <dbReference type="NCBI Taxonomy" id="174628"/>
    <lineage>
        <taxon>Eukaryota</taxon>
        <taxon>Metazoa</taxon>
        <taxon>Ecdysozoa</taxon>
        <taxon>Arthropoda</taxon>
        <taxon>Hexapoda</taxon>
        <taxon>Insecta</taxon>
        <taxon>Pterygota</taxon>
        <taxon>Neoptera</taxon>
        <taxon>Endopterygota</taxon>
        <taxon>Diptera</taxon>
        <taxon>Brachycera</taxon>
        <taxon>Muscomorpha</taxon>
        <taxon>Tephritoidea</taxon>
        <taxon>Tephritidae</taxon>
        <taxon>Bactrocera</taxon>
        <taxon>Bactrocera</taxon>
    </lineage>
</organism>
<sequence length="222" mass="24838">PICGGSANSCVGNRIDFLQDEELDHSSSAYNTEGSNNSTVQFVSALNPNGKCYGVREDFKTQNFQQSKAKTNHVLNNIGIDSITQLPQTLSSNLVISGGSTDFRETLLLNATLEEQPTFSPNHKFNNESYQTFNKSVFPNAISQHQHYHLSQSLTRDKILHLQSSCCPQFIAPNLSQYHFVSSQEVRTGSQLVTTVPLLTNTYVNQKPHSKDEAMVWKVKRR</sequence>
<dbReference type="EMBL" id="GDHF01027108">
    <property type="protein sequence ID" value="JAI25206.1"/>
    <property type="molecule type" value="Transcribed_RNA"/>
</dbReference>
<gene>
    <name evidence="1" type="primary">Slip1_13</name>
    <name evidence="1" type="ORF">c0_g1_i11</name>
</gene>
<dbReference type="OrthoDB" id="6270329at2759"/>
<accession>A0A0K8UF40</accession>
<evidence type="ECO:0000313" key="1">
    <source>
        <dbReference type="EMBL" id="JAI25206.1"/>
    </source>
</evidence>
<dbReference type="AlphaFoldDB" id="A0A0K8UF40"/>
<feature type="non-terminal residue" evidence="1">
    <location>
        <position position="222"/>
    </location>
</feature>
<proteinExistence type="predicted"/>
<feature type="non-terminal residue" evidence="1">
    <location>
        <position position="1"/>
    </location>
</feature>
<name>A0A0K8UF40_BACLA</name>
<protein>
    <submittedName>
        <fullName evidence="1">Slo-interacting protein 1</fullName>
    </submittedName>
</protein>